<dbReference type="EMBL" id="JAULSU010000003">
    <property type="protein sequence ID" value="KAK0623934.1"/>
    <property type="molecule type" value="Genomic_DNA"/>
</dbReference>
<proteinExistence type="predicted"/>
<comment type="caution">
    <text evidence="3">The sequence shown here is derived from an EMBL/GenBank/DDBJ whole genome shotgun (WGS) entry which is preliminary data.</text>
</comment>
<evidence type="ECO:0000313" key="3">
    <source>
        <dbReference type="EMBL" id="KAK0623934.1"/>
    </source>
</evidence>
<dbReference type="Proteomes" id="UP001175000">
    <property type="component" value="Unassembled WGS sequence"/>
</dbReference>
<feature type="region of interest" description="Disordered" evidence="1">
    <location>
        <begin position="150"/>
        <end position="181"/>
    </location>
</feature>
<name>A0AA39WYE8_9PEZI</name>
<keyword evidence="4" id="KW-1185">Reference proteome</keyword>
<organism evidence="3 4">
    <name type="scientific">Immersiella caudata</name>
    <dbReference type="NCBI Taxonomy" id="314043"/>
    <lineage>
        <taxon>Eukaryota</taxon>
        <taxon>Fungi</taxon>
        <taxon>Dikarya</taxon>
        <taxon>Ascomycota</taxon>
        <taxon>Pezizomycotina</taxon>
        <taxon>Sordariomycetes</taxon>
        <taxon>Sordariomycetidae</taxon>
        <taxon>Sordariales</taxon>
        <taxon>Lasiosphaeriaceae</taxon>
        <taxon>Immersiella</taxon>
    </lineage>
</organism>
<accession>A0AA39WYE8</accession>
<dbReference type="AlphaFoldDB" id="A0AA39WYE8"/>
<sequence>MVIQKRSSATSHINSNPKRWLTLANGIYDACYHHCNGCDDPGYAWDNCALTAGPGKREGVECDAVRMRNWEQEGRYPGLCLWELGDVLRERELGKVRFGMLGWLWLVVLTALAGLMGTWLVYHVVKGLTWGCERRVRDRRDEMRGWPGVEGEFTGDEVQTEEQSAGGVEPERGVGGGCWGW</sequence>
<feature type="transmembrane region" description="Helical" evidence="2">
    <location>
        <begin position="98"/>
        <end position="122"/>
    </location>
</feature>
<evidence type="ECO:0000313" key="4">
    <source>
        <dbReference type="Proteomes" id="UP001175000"/>
    </source>
</evidence>
<gene>
    <name evidence="3" type="ORF">B0T14DRAFT_582962</name>
</gene>
<reference evidence="3" key="1">
    <citation type="submission" date="2023-06" db="EMBL/GenBank/DDBJ databases">
        <title>Genome-scale phylogeny and comparative genomics of the fungal order Sordariales.</title>
        <authorList>
            <consortium name="Lawrence Berkeley National Laboratory"/>
            <person name="Hensen N."/>
            <person name="Bonometti L."/>
            <person name="Westerberg I."/>
            <person name="Brannstrom I.O."/>
            <person name="Guillou S."/>
            <person name="Cros-Aarteil S."/>
            <person name="Calhoun S."/>
            <person name="Haridas S."/>
            <person name="Kuo A."/>
            <person name="Mondo S."/>
            <person name="Pangilinan J."/>
            <person name="Riley R."/>
            <person name="Labutti K."/>
            <person name="Andreopoulos B."/>
            <person name="Lipzen A."/>
            <person name="Chen C."/>
            <person name="Yanf M."/>
            <person name="Daum C."/>
            <person name="Ng V."/>
            <person name="Clum A."/>
            <person name="Steindorff A."/>
            <person name="Ohm R."/>
            <person name="Martin F."/>
            <person name="Silar P."/>
            <person name="Natvig D."/>
            <person name="Lalanne C."/>
            <person name="Gautier V."/>
            <person name="Ament-Velasquez S.L."/>
            <person name="Kruys A."/>
            <person name="Hutchinson M.I."/>
            <person name="Powell A.J."/>
            <person name="Barry K."/>
            <person name="Miller A.N."/>
            <person name="Grigoriev I.V."/>
            <person name="Debuchy R."/>
            <person name="Gladieux P."/>
            <person name="Thoren M.H."/>
            <person name="Johannesson H."/>
        </authorList>
    </citation>
    <scope>NUCLEOTIDE SEQUENCE</scope>
    <source>
        <strain evidence="3">CBS 606.72</strain>
    </source>
</reference>
<keyword evidence="2" id="KW-1133">Transmembrane helix</keyword>
<evidence type="ECO:0000256" key="1">
    <source>
        <dbReference type="SAM" id="MobiDB-lite"/>
    </source>
</evidence>
<evidence type="ECO:0000256" key="2">
    <source>
        <dbReference type="SAM" id="Phobius"/>
    </source>
</evidence>
<keyword evidence="2" id="KW-0472">Membrane</keyword>
<protein>
    <submittedName>
        <fullName evidence="3">Uncharacterized protein</fullName>
    </submittedName>
</protein>
<keyword evidence="2" id="KW-0812">Transmembrane</keyword>